<evidence type="ECO:0000313" key="4">
    <source>
        <dbReference type="Ensembl" id="ENSCANP00000016598.1"/>
    </source>
</evidence>
<dbReference type="SUPFAM" id="SSF48726">
    <property type="entry name" value="Immunoglobulin"/>
    <property type="match status" value="1"/>
</dbReference>
<evidence type="ECO:0000256" key="2">
    <source>
        <dbReference type="SAM" id="MobiDB-lite"/>
    </source>
</evidence>
<feature type="region of interest" description="Disordered" evidence="2">
    <location>
        <begin position="1"/>
        <end position="20"/>
    </location>
</feature>
<reference evidence="4" key="2">
    <citation type="submission" date="2025-09" db="UniProtKB">
        <authorList>
            <consortium name="Ensembl"/>
        </authorList>
    </citation>
    <scope>IDENTIFICATION</scope>
</reference>
<dbReference type="OMA" id="FANVEYW"/>
<proteinExistence type="predicted"/>
<feature type="domain" description="Ig-like" evidence="3">
    <location>
        <begin position="1"/>
        <end position="82"/>
    </location>
</feature>
<organism evidence="4 5">
    <name type="scientific">Colobus angolensis palliatus</name>
    <name type="common">Peters' Angolan colobus</name>
    <dbReference type="NCBI Taxonomy" id="336983"/>
    <lineage>
        <taxon>Eukaryota</taxon>
        <taxon>Metazoa</taxon>
        <taxon>Chordata</taxon>
        <taxon>Craniata</taxon>
        <taxon>Vertebrata</taxon>
        <taxon>Euteleostomi</taxon>
        <taxon>Mammalia</taxon>
        <taxon>Eutheria</taxon>
        <taxon>Euarchontoglires</taxon>
        <taxon>Primates</taxon>
        <taxon>Haplorrhini</taxon>
        <taxon>Catarrhini</taxon>
        <taxon>Cercopithecidae</taxon>
        <taxon>Colobinae</taxon>
        <taxon>Colobus</taxon>
    </lineage>
</organism>
<keyword evidence="5" id="KW-1185">Reference proteome</keyword>
<reference evidence="4" key="1">
    <citation type="submission" date="2025-08" db="UniProtKB">
        <authorList>
            <consortium name="Ensembl"/>
        </authorList>
    </citation>
    <scope>IDENTIFICATION</scope>
</reference>
<dbReference type="InterPro" id="IPR013783">
    <property type="entry name" value="Ig-like_fold"/>
</dbReference>
<dbReference type="Ensembl" id="ENSCANT00000039538.1">
    <property type="protein sequence ID" value="ENSCANP00000016598.1"/>
    <property type="gene ID" value="ENSCANG00000031744.1"/>
</dbReference>
<protein>
    <recommendedName>
        <fullName evidence="3">Ig-like domain-containing protein</fullName>
    </recommendedName>
</protein>
<dbReference type="PANTHER" id="PTHR23267">
    <property type="entry name" value="IMMUNOGLOBULIN LIGHT CHAIN"/>
    <property type="match status" value="1"/>
</dbReference>
<name>A0A2K5IIU0_COLAP</name>
<accession>A0A2K5IIU0</accession>
<dbReference type="FunFam" id="2.60.40.10:FF:001230">
    <property type="entry name" value="Immunoglobulin kappa variable 8-16"/>
    <property type="match status" value="1"/>
</dbReference>
<dbReference type="SMART" id="SM00406">
    <property type="entry name" value="IGv"/>
    <property type="match status" value="1"/>
</dbReference>
<evidence type="ECO:0000313" key="5">
    <source>
        <dbReference type="Proteomes" id="UP000233080"/>
    </source>
</evidence>
<dbReference type="InterPro" id="IPR013106">
    <property type="entry name" value="Ig_V-set"/>
</dbReference>
<dbReference type="InterPro" id="IPR007110">
    <property type="entry name" value="Ig-like_dom"/>
</dbReference>
<evidence type="ECO:0000259" key="3">
    <source>
        <dbReference type="PROSITE" id="PS50835"/>
    </source>
</evidence>
<dbReference type="AlphaFoldDB" id="A0A2K5IIU0"/>
<keyword evidence="1" id="KW-0393">Immunoglobulin domain</keyword>
<dbReference type="InterPro" id="IPR036179">
    <property type="entry name" value="Ig-like_dom_sf"/>
</dbReference>
<dbReference type="Proteomes" id="UP000233080">
    <property type="component" value="Unassembled WGS sequence"/>
</dbReference>
<dbReference type="GO" id="GO:0005576">
    <property type="term" value="C:extracellular region"/>
    <property type="evidence" value="ECO:0007669"/>
    <property type="project" value="UniProtKB-ARBA"/>
</dbReference>
<dbReference type="PROSITE" id="PS50835">
    <property type="entry name" value="IG_LIKE"/>
    <property type="match status" value="1"/>
</dbReference>
<dbReference type="Pfam" id="PF07686">
    <property type="entry name" value="V-set"/>
    <property type="match status" value="1"/>
</dbReference>
<evidence type="ECO:0000256" key="1">
    <source>
        <dbReference type="ARBA" id="ARBA00023319"/>
    </source>
</evidence>
<dbReference type="InterPro" id="IPR050150">
    <property type="entry name" value="IgV_Light_Chain"/>
</dbReference>
<sequence length="82" mass="8605">MTQSPATLSLSPGETTTLSCRTSQSVSSKLAWYQQKPGQAPRLLIYGASSRATGIPDRFSGSGSGIDFTLTISSLDGSSLYQ</sequence>
<dbReference type="Gene3D" id="2.60.40.10">
    <property type="entry name" value="Immunoglobulins"/>
    <property type="match status" value="1"/>
</dbReference>